<accession>A0A090QPP8</accession>
<evidence type="ECO:0008006" key="4">
    <source>
        <dbReference type="Google" id="ProtNLM"/>
    </source>
</evidence>
<comment type="caution">
    <text evidence="2">The sequence shown here is derived from an EMBL/GenBank/DDBJ whole genome shotgun (WGS) entry which is preliminary data.</text>
</comment>
<dbReference type="InterPro" id="IPR018673">
    <property type="entry name" value="DUF2141"/>
</dbReference>
<dbReference type="eggNOG" id="COG4704">
    <property type="taxonomic scope" value="Bacteria"/>
</dbReference>
<keyword evidence="3" id="KW-1185">Reference proteome</keyword>
<feature type="chain" id="PRO_5001863143" description="DUF2141 domain-containing protein" evidence="1">
    <location>
        <begin position="20"/>
        <end position="137"/>
    </location>
</feature>
<gene>
    <name evidence="2" type="ORF">JCM19294_1497</name>
</gene>
<protein>
    <recommendedName>
        <fullName evidence="4">DUF2141 domain-containing protein</fullName>
    </recommendedName>
</protein>
<dbReference type="EMBL" id="BBML01000005">
    <property type="protein sequence ID" value="GAK97451.1"/>
    <property type="molecule type" value="Genomic_DNA"/>
</dbReference>
<reference evidence="2" key="1">
    <citation type="journal article" date="2014" name="Genome Announc.">
        <title>Draft Genome Sequences of Marine Flavobacterium Nonlabens Strains NR17, NR24, NR27, NR32, NR33, and Ara13.</title>
        <authorList>
            <person name="Nakanishi M."/>
            <person name="Meirelles P."/>
            <person name="Suzuki R."/>
            <person name="Takatani N."/>
            <person name="Mino S."/>
            <person name="Suda W."/>
            <person name="Oshima K."/>
            <person name="Hattori M."/>
            <person name="Ohkuma M."/>
            <person name="Hosokawa M."/>
            <person name="Miyashita K."/>
            <person name="Thompson F.L."/>
            <person name="Niwa A."/>
            <person name="Sawabe T."/>
            <person name="Sawabe T."/>
        </authorList>
    </citation>
    <scope>NUCLEOTIDE SEQUENCE [LARGE SCALE GENOMIC DNA]</scope>
    <source>
        <strain evidence="2">JCM 19294</strain>
    </source>
</reference>
<proteinExistence type="predicted"/>
<feature type="signal peptide" evidence="1">
    <location>
        <begin position="1"/>
        <end position="19"/>
    </location>
</feature>
<organism evidence="2 3">
    <name type="scientific">Nonlabens tegetincola</name>
    <dbReference type="NCBI Taxonomy" id="323273"/>
    <lineage>
        <taxon>Bacteria</taxon>
        <taxon>Pseudomonadati</taxon>
        <taxon>Bacteroidota</taxon>
        <taxon>Flavobacteriia</taxon>
        <taxon>Flavobacteriales</taxon>
        <taxon>Flavobacteriaceae</taxon>
        <taxon>Nonlabens</taxon>
    </lineage>
</organism>
<keyword evidence="1" id="KW-0732">Signal</keyword>
<evidence type="ECO:0000256" key="1">
    <source>
        <dbReference type="SAM" id="SignalP"/>
    </source>
</evidence>
<evidence type="ECO:0000313" key="3">
    <source>
        <dbReference type="Proteomes" id="UP000029221"/>
    </source>
</evidence>
<evidence type="ECO:0000313" key="2">
    <source>
        <dbReference type="EMBL" id="GAK97451.1"/>
    </source>
</evidence>
<dbReference type="AlphaFoldDB" id="A0A090QPP8"/>
<sequence>MKTIITSILLALVSLTINAQEEKTFTLTVTVNNASTDDGKMVYALNTAETWNKKPYQSTSIEIKDGKAIATFENIPQGEYAVTVLHDKNNNQRMDFADNGMPTEAYGLSNNPMSYGPPQWSEAKFEISENKEIIVRL</sequence>
<dbReference type="STRING" id="319236.BST91_02435"/>
<dbReference type="Proteomes" id="UP000029221">
    <property type="component" value="Unassembled WGS sequence"/>
</dbReference>
<dbReference type="RefSeq" id="WP_042279056.1">
    <property type="nucleotide sequence ID" value="NZ_BBML01000005.1"/>
</dbReference>
<dbReference type="Pfam" id="PF09912">
    <property type="entry name" value="DUF2141"/>
    <property type="match status" value="1"/>
</dbReference>
<name>A0A090QPP8_9FLAO</name>